<organism evidence="2 3">
    <name type="scientific">Neobacillus niacini</name>
    <dbReference type="NCBI Taxonomy" id="86668"/>
    <lineage>
        <taxon>Bacteria</taxon>
        <taxon>Bacillati</taxon>
        <taxon>Bacillota</taxon>
        <taxon>Bacilli</taxon>
        <taxon>Bacillales</taxon>
        <taxon>Bacillaceae</taxon>
        <taxon>Neobacillus</taxon>
    </lineage>
</organism>
<sequence>MDRNTILDLFNQHLRIGIIEPKSRRERTGSVIRKVSLSNEPGFISYSEMDESNADKVIEEQIAYYKSLKQQFEWKVFDYDQPLDLKERLRKKGFTLEESEALMISDLTETNQLLDTQVLPEVKRLTTEQEIRDIIKLEEEVWNENYQDLGQRLVRDFNDSSAQLSLYGAYVDGKIVSAAWMYLHEGTPFASLWGGSTLAGFRKRGYYSALLAIRAREASEKGYPLLIVDASSMSKPILEKHGFDCYGYSTPCMSPKFS</sequence>
<dbReference type="PROSITE" id="PS51186">
    <property type="entry name" value="GNAT"/>
    <property type="match status" value="1"/>
</dbReference>
<proteinExistence type="predicted"/>
<dbReference type="AlphaFoldDB" id="A0A852TLH8"/>
<reference evidence="3" key="2">
    <citation type="submission" date="2020-08" db="EMBL/GenBank/DDBJ databases">
        <title>The Agave Microbiome: Exploring the role of microbial communities in plant adaptations to desert environments.</title>
        <authorList>
            <person name="Partida-Martinez L.P."/>
        </authorList>
    </citation>
    <scope>NUCLEOTIDE SEQUENCE [LARGE SCALE GENOMIC DNA]</scope>
    <source>
        <strain evidence="3">AT2.8</strain>
    </source>
</reference>
<dbReference type="GO" id="GO:0016747">
    <property type="term" value="F:acyltransferase activity, transferring groups other than amino-acyl groups"/>
    <property type="evidence" value="ECO:0007669"/>
    <property type="project" value="InterPro"/>
</dbReference>
<reference evidence="3" key="1">
    <citation type="submission" date="2020-07" db="EMBL/GenBank/DDBJ databases">
        <authorList>
            <person name="Partida-Martinez L."/>
            <person name="Huntemann M."/>
            <person name="Clum A."/>
            <person name="Wang J."/>
            <person name="Palaniappan K."/>
            <person name="Ritter S."/>
            <person name="Chen I.-M."/>
            <person name="Stamatis D."/>
            <person name="Reddy T."/>
            <person name="O'Malley R."/>
            <person name="Daum C."/>
            <person name="Shapiro N."/>
            <person name="Ivanova N."/>
            <person name="Kyrpides N."/>
            <person name="Woyke T."/>
        </authorList>
    </citation>
    <scope>NUCLEOTIDE SEQUENCE [LARGE SCALE GENOMIC DNA]</scope>
    <source>
        <strain evidence="3">AT2.8</strain>
    </source>
</reference>
<dbReference type="Proteomes" id="UP000548423">
    <property type="component" value="Unassembled WGS sequence"/>
</dbReference>
<dbReference type="SUPFAM" id="SSF55729">
    <property type="entry name" value="Acyl-CoA N-acyltransferases (Nat)"/>
    <property type="match status" value="1"/>
</dbReference>
<evidence type="ECO:0000313" key="2">
    <source>
        <dbReference type="EMBL" id="NYE09035.1"/>
    </source>
</evidence>
<dbReference type="Pfam" id="PF13527">
    <property type="entry name" value="Acetyltransf_9"/>
    <property type="match status" value="1"/>
</dbReference>
<dbReference type="Gene3D" id="3.40.630.30">
    <property type="match status" value="1"/>
</dbReference>
<gene>
    <name evidence="2" type="ORF">F4694_005892</name>
</gene>
<dbReference type="EMBL" id="JACCBX010000018">
    <property type="protein sequence ID" value="NYE09035.1"/>
    <property type="molecule type" value="Genomic_DNA"/>
</dbReference>
<feature type="domain" description="N-acetyltransferase" evidence="1">
    <location>
        <begin position="120"/>
        <end position="258"/>
    </location>
</feature>
<protein>
    <submittedName>
        <fullName evidence="2">GNAT superfamily N-acetyltransferase</fullName>
    </submittedName>
</protein>
<evidence type="ECO:0000313" key="3">
    <source>
        <dbReference type="Proteomes" id="UP000548423"/>
    </source>
</evidence>
<accession>A0A852TLH8</accession>
<comment type="caution">
    <text evidence="2">The sequence shown here is derived from an EMBL/GenBank/DDBJ whole genome shotgun (WGS) entry which is preliminary data.</text>
</comment>
<evidence type="ECO:0000259" key="1">
    <source>
        <dbReference type="PROSITE" id="PS51186"/>
    </source>
</evidence>
<dbReference type="InterPro" id="IPR000182">
    <property type="entry name" value="GNAT_dom"/>
</dbReference>
<dbReference type="CDD" id="cd04301">
    <property type="entry name" value="NAT_SF"/>
    <property type="match status" value="1"/>
</dbReference>
<dbReference type="InterPro" id="IPR016181">
    <property type="entry name" value="Acyl_CoA_acyltransferase"/>
</dbReference>
<name>A0A852TLH8_9BACI</name>